<dbReference type="EMBL" id="KB469305">
    <property type="protein sequence ID" value="EPQ53424.1"/>
    <property type="molecule type" value="Genomic_DNA"/>
</dbReference>
<dbReference type="InterPro" id="IPR023584">
    <property type="entry name" value="Ribosome_recyc_fac_dom"/>
</dbReference>
<dbReference type="SUPFAM" id="SSF55194">
    <property type="entry name" value="Ribosome recycling factor, RRF"/>
    <property type="match status" value="1"/>
</dbReference>
<feature type="domain" description="Ribosome recycling factor" evidence="5">
    <location>
        <begin position="102"/>
        <end position="251"/>
    </location>
</feature>
<accession>S7RL81</accession>
<dbReference type="InterPro" id="IPR036191">
    <property type="entry name" value="RRF_sf"/>
</dbReference>
<dbReference type="HOGENOM" id="CLU_092155_0_0_1"/>
<dbReference type="STRING" id="670483.S7RL81"/>
<name>S7RL81_GLOTA</name>
<evidence type="ECO:0000256" key="3">
    <source>
        <dbReference type="ARBA" id="ARBA00024909"/>
    </source>
</evidence>
<dbReference type="RefSeq" id="XP_007867770.1">
    <property type="nucleotide sequence ID" value="XM_007869579.1"/>
</dbReference>
<evidence type="ECO:0000259" key="5">
    <source>
        <dbReference type="Pfam" id="PF01765"/>
    </source>
</evidence>
<gene>
    <name evidence="6" type="ORF">GLOTRDRAFT_78429</name>
</gene>
<sequence length="254" mass="28226">MTFLRLAIRRTLPGISLHGQAARLAVSVRFYASKNKQTKSKNSKSSSPAEESHSKPKGPLNTSALVPGSQAIHSSPEYVSTQQKMSAAVDYFRKETSVLESRASGRVMPSLLDPVRVTLKDGERVKLDEVATVGVRDGSVLVVTVFEEGNLKHVETAIYDAKIPSVVPQKQDSRTIRIPIPKPTVEARHALYTTAHRLAEECRVQIRKHHSAALKKGKFDKHSKEIEEFQKLTDQQIAEVDKILTQMKKNLGVR</sequence>
<dbReference type="Proteomes" id="UP000030669">
    <property type="component" value="Unassembled WGS sequence"/>
</dbReference>
<dbReference type="GO" id="GO:0005739">
    <property type="term" value="C:mitochondrion"/>
    <property type="evidence" value="ECO:0007669"/>
    <property type="project" value="TreeGrafter"/>
</dbReference>
<keyword evidence="7" id="KW-1185">Reference proteome</keyword>
<protein>
    <submittedName>
        <fullName evidence="6">Ribosome recycling factor</fullName>
    </submittedName>
</protein>
<dbReference type="GeneID" id="19308806"/>
<dbReference type="GO" id="GO:0006412">
    <property type="term" value="P:translation"/>
    <property type="evidence" value="ECO:0007669"/>
    <property type="project" value="UniProtKB-KW"/>
</dbReference>
<reference evidence="6 7" key="1">
    <citation type="journal article" date="2012" name="Science">
        <title>The Paleozoic origin of enzymatic lignin decomposition reconstructed from 31 fungal genomes.</title>
        <authorList>
            <person name="Floudas D."/>
            <person name="Binder M."/>
            <person name="Riley R."/>
            <person name="Barry K."/>
            <person name="Blanchette R.A."/>
            <person name="Henrissat B."/>
            <person name="Martinez A.T."/>
            <person name="Otillar R."/>
            <person name="Spatafora J.W."/>
            <person name="Yadav J.S."/>
            <person name="Aerts A."/>
            <person name="Benoit I."/>
            <person name="Boyd A."/>
            <person name="Carlson A."/>
            <person name="Copeland A."/>
            <person name="Coutinho P.M."/>
            <person name="de Vries R.P."/>
            <person name="Ferreira P."/>
            <person name="Findley K."/>
            <person name="Foster B."/>
            <person name="Gaskell J."/>
            <person name="Glotzer D."/>
            <person name="Gorecki P."/>
            <person name="Heitman J."/>
            <person name="Hesse C."/>
            <person name="Hori C."/>
            <person name="Igarashi K."/>
            <person name="Jurgens J.A."/>
            <person name="Kallen N."/>
            <person name="Kersten P."/>
            <person name="Kohler A."/>
            <person name="Kuees U."/>
            <person name="Kumar T.K.A."/>
            <person name="Kuo A."/>
            <person name="LaButti K."/>
            <person name="Larrondo L.F."/>
            <person name="Lindquist E."/>
            <person name="Ling A."/>
            <person name="Lombard V."/>
            <person name="Lucas S."/>
            <person name="Lundell T."/>
            <person name="Martin R."/>
            <person name="McLaughlin D.J."/>
            <person name="Morgenstern I."/>
            <person name="Morin E."/>
            <person name="Murat C."/>
            <person name="Nagy L.G."/>
            <person name="Nolan M."/>
            <person name="Ohm R.A."/>
            <person name="Patyshakuliyeva A."/>
            <person name="Rokas A."/>
            <person name="Ruiz-Duenas F.J."/>
            <person name="Sabat G."/>
            <person name="Salamov A."/>
            <person name="Samejima M."/>
            <person name="Schmutz J."/>
            <person name="Slot J.C."/>
            <person name="St John F."/>
            <person name="Stenlid J."/>
            <person name="Sun H."/>
            <person name="Sun S."/>
            <person name="Syed K."/>
            <person name="Tsang A."/>
            <person name="Wiebenga A."/>
            <person name="Young D."/>
            <person name="Pisabarro A."/>
            <person name="Eastwood D.C."/>
            <person name="Martin F."/>
            <person name="Cullen D."/>
            <person name="Grigoriev I.V."/>
            <person name="Hibbett D.S."/>
        </authorList>
    </citation>
    <scope>NUCLEOTIDE SEQUENCE [LARGE SCALE GENOMIC DNA]</scope>
    <source>
        <strain evidence="6 7">ATCC 11539</strain>
    </source>
</reference>
<organism evidence="6 7">
    <name type="scientific">Gloeophyllum trabeum (strain ATCC 11539 / FP-39264 / Madison 617)</name>
    <name type="common">Brown rot fungus</name>
    <dbReference type="NCBI Taxonomy" id="670483"/>
    <lineage>
        <taxon>Eukaryota</taxon>
        <taxon>Fungi</taxon>
        <taxon>Dikarya</taxon>
        <taxon>Basidiomycota</taxon>
        <taxon>Agaricomycotina</taxon>
        <taxon>Agaricomycetes</taxon>
        <taxon>Gloeophyllales</taxon>
        <taxon>Gloeophyllaceae</taxon>
        <taxon>Gloeophyllum</taxon>
    </lineage>
</organism>
<comment type="function">
    <text evidence="3">Necessary for protein synthesis in mitochondria. Functions as a ribosome recycling factor in mitochondria.</text>
</comment>
<evidence type="ECO:0000256" key="1">
    <source>
        <dbReference type="ARBA" id="ARBA00005912"/>
    </source>
</evidence>
<dbReference type="OrthoDB" id="407355at2759"/>
<evidence type="ECO:0000313" key="6">
    <source>
        <dbReference type="EMBL" id="EPQ53424.1"/>
    </source>
</evidence>
<evidence type="ECO:0000256" key="4">
    <source>
        <dbReference type="SAM" id="MobiDB-lite"/>
    </source>
</evidence>
<dbReference type="InterPro" id="IPR002661">
    <property type="entry name" value="Ribosome_recyc_fac"/>
</dbReference>
<dbReference type="Gene3D" id="1.10.132.20">
    <property type="entry name" value="Ribosome-recycling factor"/>
    <property type="match status" value="1"/>
</dbReference>
<dbReference type="GO" id="GO:0043023">
    <property type="term" value="F:ribosomal large subunit binding"/>
    <property type="evidence" value="ECO:0007669"/>
    <property type="project" value="TreeGrafter"/>
</dbReference>
<dbReference type="eggNOG" id="KOG4759">
    <property type="taxonomic scope" value="Eukaryota"/>
</dbReference>
<dbReference type="OMA" id="WFRKEVA"/>
<keyword evidence="2" id="KW-0648">Protein biosynthesis</keyword>
<evidence type="ECO:0000313" key="7">
    <source>
        <dbReference type="Proteomes" id="UP000030669"/>
    </source>
</evidence>
<dbReference type="Pfam" id="PF01765">
    <property type="entry name" value="RRF"/>
    <property type="match status" value="1"/>
</dbReference>
<feature type="region of interest" description="Disordered" evidence="4">
    <location>
        <begin position="35"/>
        <end position="67"/>
    </location>
</feature>
<evidence type="ECO:0000256" key="2">
    <source>
        <dbReference type="ARBA" id="ARBA00022917"/>
    </source>
</evidence>
<dbReference type="KEGG" id="gtr:GLOTRDRAFT_78429"/>
<comment type="similarity">
    <text evidence="1">Belongs to the RRF family.</text>
</comment>
<dbReference type="AlphaFoldDB" id="S7RL81"/>
<proteinExistence type="inferred from homology"/>
<dbReference type="PANTHER" id="PTHR20982:SF3">
    <property type="entry name" value="MITOCHONDRIAL RIBOSOME RECYCLING FACTOR PSEUDO 1"/>
    <property type="match status" value="1"/>
</dbReference>
<dbReference type="Gene3D" id="3.30.1360.40">
    <property type="match status" value="1"/>
</dbReference>
<dbReference type="PANTHER" id="PTHR20982">
    <property type="entry name" value="RIBOSOME RECYCLING FACTOR"/>
    <property type="match status" value="1"/>
</dbReference>